<accession>A0ABY8UR68</accession>
<evidence type="ECO:0008006" key="8">
    <source>
        <dbReference type="Google" id="ProtNLM"/>
    </source>
</evidence>
<evidence type="ECO:0000259" key="4">
    <source>
        <dbReference type="Pfam" id="PF00857"/>
    </source>
</evidence>
<dbReference type="PANTHER" id="PTHR43540">
    <property type="entry name" value="PEROXYUREIDOACRYLATE/UREIDOACRYLATE AMIDOHYDROLASE-RELATED"/>
    <property type="match status" value="1"/>
</dbReference>
<evidence type="ECO:0000256" key="3">
    <source>
        <dbReference type="SAM" id="MobiDB-lite"/>
    </source>
</evidence>
<protein>
    <recommendedName>
        <fullName evidence="8">Isochorismatase-like domain-containing protein</fullName>
    </recommendedName>
</protein>
<organism evidence="6 7">
    <name type="scientific">Tetradesmus obliquus</name>
    <name type="common">Green alga</name>
    <name type="synonym">Acutodesmus obliquus</name>
    <dbReference type="NCBI Taxonomy" id="3088"/>
    <lineage>
        <taxon>Eukaryota</taxon>
        <taxon>Viridiplantae</taxon>
        <taxon>Chlorophyta</taxon>
        <taxon>core chlorophytes</taxon>
        <taxon>Chlorophyceae</taxon>
        <taxon>CS clade</taxon>
        <taxon>Sphaeropleales</taxon>
        <taxon>Scenedesmaceae</taxon>
        <taxon>Tetradesmus</taxon>
    </lineage>
</organism>
<dbReference type="Pfam" id="PF25431">
    <property type="entry name" value="zf-C17orf113"/>
    <property type="match status" value="1"/>
</dbReference>
<comment type="similarity">
    <text evidence="1">Belongs to the isochorismatase family.</text>
</comment>
<proteinExistence type="inferred from homology"/>
<dbReference type="InterPro" id="IPR036380">
    <property type="entry name" value="Isochorismatase-like_sf"/>
</dbReference>
<keyword evidence="7" id="KW-1185">Reference proteome</keyword>
<evidence type="ECO:0000259" key="5">
    <source>
        <dbReference type="Pfam" id="PF25431"/>
    </source>
</evidence>
<feature type="domain" description="Isochorismatase-like" evidence="4">
    <location>
        <begin position="22"/>
        <end position="204"/>
    </location>
</feature>
<dbReference type="Proteomes" id="UP001244341">
    <property type="component" value="Chromosome 17b"/>
</dbReference>
<dbReference type="InterPro" id="IPR057456">
    <property type="entry name" value="Znf_C17orf113"/>
</dbReference>
<evidence type="ECO:0000313" key="7">
    <source>
        <dbReference type="Proteomes" id="UP001244341"/>
    </source>
</evidence>
<feature type="region of interest" description="Disordered" evidence="3">
    <location>
        <begin position="370"/>
        <end position="405"/>
    </location>
</feature>
<gene>
    <name evidence="6" type="ORF">OEZ85_013576</name>
</gene>
<feature type="compositionally biased region" description="Acidic residues" evidence="3">
    <location>
        <begin position="380"/>
        <end position="389"/>
    </location>
</feature>
<dbReference type="InterPro" id="IPR050272">
    <property type="entry name" value="Isochorismatase-like_hydrls"/>
</dbReference>
<feature type="compositionally biased region" description="Basic residues" evidence="3">
    <location>
        <begin position="471"/>
        <end position="483"/>
    </location>
</feature>
<dbReference type="InterPro" id="IPR000868">
    <property type="entry name" value="Isochorismatase-like_dom"/>
</dbReference>
<dbReference type="Pfam" id="PF00857">
    <property type="entry name" value="Isochorismatase"/>
    <property type="match status" value="1"/>
</dbReference>
<feature type="region of interest" description="Disordered" evidence="3">
    <location>
        <begin position="464"/>
        <end position="485"/>
    </location>
</feature>
<feature type="region of interest" description="Disordered" evidence="3">
    <location>
        <begin position="677"/>
        <end position="702"/>
    </location>
</feature>
<reference evidence="6 7" key="1">
    <citation type="submission" date="2023-05" db="EMBL/GenBank/DDBJ databases">
        <title>A 100% complete, gapless, phased diploid assembly of the Scenedesmus obliquus UTEX 3031 genome.</title>
        <authorList>
            <person name="Biondi T.C."/>
            <person name="Hanschen E.R."/>
            <person name="Kwon T."/>
            <person name="Eng W."/>
            <person name="Kruse C.P.S."/>
            <person name="Koehler S.I."/>
            <person name="Kunde Y."/>
            <person name="Gleasner C.D."/>
            <person name="You Mak K.T."/>
            <person name="Polle J."/>
            <person name="Hovde B.T."/>
            <person name="Starkenburg S.R."/>
        </authorList>
    </citation>
    <scope>NUCLEOTIDE SEQUENCE [LARGE SCALE GENOMIC DNA]</scope>
    <source>
        <strain evidence="6 7">DOE0152z</strain>
    </source>
</reference>
<evidence type="ECO:0000256" key="1">
    <source>
        <dbReference type="ARBA" id="ARBA00006336"/>
    </source>
</evidence>
<feature type="compositionally biased region" description="Gly residues" evidence="3">
    <location>
        <begin position="231"/>
        <end position="244"/>
    </location>
</feature>
<dbReference type="SUPFAM" id="SSF52499">
    <property type="entry name" value="Isochorismatase-like hydrolases"/>
    <property type="match status" value="1"/>
</dbReference>
<keyword evidence="2" id="KW-0378">Hydrolase</keyword>
<dbReference type="Gene3D" id="3.40.50.850">
    <property type="entry name" value="Isochorismatase-like"/>
    <property type="match status" value="1"/>
</dbReference>
<dbReference type="CDD" id="cd00431">
    <property type="entry name" value="cysteine_hydrolases"/>
    <property type="match status" value="1"/>
</dbReference>
<evidence type="ECO:0000313" key="6">
    <source>
        <dbReference type="EMBL" id="WIA23936.1"/>
    </source>
</evidence>
<dbReference type="EMBL" id="CP126224">
    <property type="protein sequence ID" value="WIA23936.1"/>
    <property type="molecule type" value="Genomic_DNA"/>
</dbReference>
<sequence>MGAVYQPQCLLREVAVDPRQAAVLFIDVQNLNCHRGGALYRNHSQEDLEGPEFAYWWARIDDCMGKWQQLQQAARGCGIEVMYTVIQSLTRDGRDRSLDYKISGFHVPPGCWDAKVVDSLQPGPDEIVLPKTSSSVFNSTSIDYLLRNMDKRFLLLAGCVTDQCVAHAVKDAADLGYLVTLVTDCCATYSAERHLAACQSIAGYCRQRTLDVLLEEFLAVTGAKPPPAPSGTGGPPGGEGVNAGVTSGGGVTGVTGGPGITGTPPGMAGVTGVMPGVTPLAAGDGVTGSHQMGGMADVAAGMGMPSVTGGPPGMLAGDVMPAGGGPLLDGGMNGTGGYKRALFAPGMVYGTGLSGAGPMDMETYSGDNFSPGLLPGEQSDGMEEEDDYEAGAGGSRGRGRPRSSMHSRLQLSLFFSPDGAGGSRAEAARAATGAAGLQLSLFFSLMALAAAVAEAACAAAQQRCRAGGSRGRGRPRGSGRRSRAAPAALPVLGGGGVEKKQVYFEYAKPQWESEQEFLLPNGQTWVDITVRGDPKSSERGLVYCKLCRHYSKQNVFGKGYRAGKRSALKEHMQTKDHKELVEALMAGVIPMPEQLQDQIGGLRQLMTQFGESLQGQVHVSAEEAAAAITTAFSQAAAAAGVDSSKIAEALAAAAAVHGSSPGALVAAAEALAAAQGGGAAGSSSSMPQQQQQNGLHMPSGGMGASAAALKALTNAITNGQQQRMLA</sequence>
<feature type="domain" description="C17orf113 probable zinc finger" evidence="5">
    <location>
        <begin position="539"/>
        <end position="583"/>
    </location>
</feature>
<evidence type="ECO:0000256" key="2">
    <source>
        <dbReference type="ARBA" id="ARBA00022801"/>
    </source>
</evidence>
<dbReference type="PANTHER" id="PTHR43540:SF1">
    <property type="entry name" value="ISOCHORISMATASE HYDROLASE"/>
    <property type="match status" value="1"/>
</dbReference>
<feature type="region of interest" description="Disordered" evidence="3">
    <location>
        <begin position="223"/>
        <end position="244"/>
    </location>
</feature>
<name>A0ABY8UR68_TETOB</name>
<feature type="compositionally biased region" description="Low complexity" evidence="3">
    <location>
        <begin position="681"/>
        <end position="694"/>
    </location>
</feature>